<dbReference type="Proteomes" id="UP000264753">
    <property type="component" value="Unassembled WGS sequence"/>
</dbReference>
<gene>
    <name evidence="2" type="ORF">DEF21_16500</name>
</gene>
<name>A0A358HWC3_9PROT</name>
<protein>
    <submittedName>
        <fullName evidence="2">EamA family transporter</fullName>
    </submittedName>
</protein>
<keyword evidence="1" id="KW-1133">Transmembrane helix</keyword>
<keyword evidence="1" id="KW-0472">Membrane</keyword>
<feature type="transmembrane region" description="Helical" evidence="1">
    <location>
        <begin position="33"/>
        <end position="51"/>
    </location>
</feature>
<accession>A0A358HWC3</accession>
<feature type="non-terminal residue" evidence="2">
    <location>
        <position position="1"/>
    </location>
</feature>
<evidence type="ECO:0000256" key="1">
    <source>
        <dbReference type="SAM" id="Phobius"/>
    </source>
</evidence>
<proteinExistence type="predicted"/>
<dbReference type="AlphaFoldDB" id="A0A358HWC3"/>
<evidence type="ECO:0000313" key="3">
    <source>
        <dbReference type="Proteomes" id="UP000264753"/>
    </source>
</evidence>
<sequence>GTKHGNIQILGAVSYGAPLFSTVLLIVFGKAEATPTVIVGGLMIVAGALVASREMVLRSRR</sequence>
<feature type="transmembrane region" description="Helical" evidence="1">
    <location>
        <begin position="7"/>
        <end position="27"/>
    </location>
</feature>
<keyword evidence="1" id="KW-0812">Transmembrane</keyword>
<evidence type="ECO:0000313" key="2">
    <source>
        <dbReference type="EMBL" id="HBU99485.1"/>
    </source>
</evidence>
<dbReference type="EMBL" id="DOOG01000139">
    <property type="protein sequence ID" value="HBU99485.1"/>
    <property type="molecule type" value="Genomic_DNA"/>
</dbReference>
<comment type="caution">
    <text evidence="2">The sequence shown here is derived from an EMBL/GenBank/DDBJ whole genome shotgun (WGS) entry which is preliminary data.</text>
</comment>
<organism evidence="2 3">
    <name type="scientific">Thalassospira lucentensis</name>
    <dbReference type="NCBI Taxonomy" id="168935"/>
    <lineage>
        <taxon>Bacteria</taxon>
        <taxon>Pseudomonadati</taxon>
        <taxon>Pseudomonadota</taxon>
        <taxon>Alphaproteobacteria</taxon>
        <taxon>Rhodospirillales</taxon>
        <taxon>Thalassospiraceae</taxon>
        <taxon>Thalassospira</taxon>
    </lineage>
</organism>
<reference evidence="2 3" key="1">
    <citation type="journal article" date="2018" name="Nat. Biotechnol.">
        <title>A standardized bacterial taxonomy based on genome phylogeny substantially revises the tree of life.</title>
        <authorList>
            <person name="Parks D.H."/>
            <person name="Chuvochina M."/>
            <person name="Waite D.W."/>
            <person name="Rinke C."/>
            <person name="Skarshewski A."/>
            <person name="Chaumeil P.A."/>
            <person name="Hugenholtz P."/>
        </authorList>
    </citation>
    <scope>NUCLEOTIDE SEQUENCE [LARGE SCALE GENOMIC DNA]</scope>
    <source>
        <strain evidence="2">UBA8707</strain>
    </source>
</reference>